<sequence length="422" mass="47947">MAKLITTLLLIVFYYPLAAQDTTQQIVPGRKNDPQHFKKPYVILISADGFRYDYADKYPAPNLRRLRRKGVQASSMLPSFPSVTFPNHYTLATGLYPSHHGLVYNQFYDRQKQQTYAVGNRAVVEDGSWYGGTPLWVLAEKNRMLSASYHFVGTEAPIQNAYPTYWYRYNETTDIQFRISKVVEWLQLPEDKRPHFISFYFPEADHAGHRYGPDSKQTADAVAYVDKYTGELVKKVSALGLPVNFVFVSDHGMGTVDTVTRINIAAMVDTSRFIIRGGNVILHLYAKDSSAIQPAYTALKEKENGFRVYMPDETPAQWHYRKSDDHFGRFGDIIVVPEYPKVLSSYTGGISPGAHGFDPALKEMHASFYAWGPQIKKRKRITSFENVHVYPFICRILGLTPPAEIDGDGNVLEAIYYPRPGN</sequence>
<dbReference type="Pfam" id="PF01663">
    <property type="entry name" value="Phosphodiest"/>
    <property type="match status" value="1"/>
</dbReference>
<dbReference type="InterPro" id="IPR002591">
    <property type="entry name" value="Phosphodiest/P_Trfase"/>
</dbReference>
<protein>
    <submittedName>
        <fullName evidence="2">Phosphodiesterase</fullName>
    </submittedName>
</protein>
<dbReference type="RefSeq" id="WP_187255205.1">
    <property type="nucleotide sequence ID" value="NZ_JBHULF010000006.1"/>
</dbReference>
<dbReference type="InterPro" id="IPR017850">
    <property type="entry name" value="Alkaline_phosphatase_core_sf"/>
</dbReference>
<dbReference type="Proteomes" id="UP000765802">
    <property type="component" value="Unassembled WGS sequence"/>
</dbReference>
<organism evidence="2 3">
    <name type="scientific">Flavihumibacter stibioxidans</name>
    <dbReference type="NCBI Taxonomy" id="1834163"/>
    <lineage>
        <taxon>Bacteria</taxon>
        <taxon>Pseudomonadati</taxon>
        <taxon>Bacteroidota</taxon>
        <taxon>Chitinophagia</taxon>
        <taxon>Chitinophagales</taxon>
        <taxon>Chitinophagaceae</taxon>
        <taxon>Flavihumibacter</taxon>
    </lineage>
</organism>
<comment type="caution">
    <text evidence="2">The sequence shown here is derived from an EMBL/GenBank/DDBJ whole genome shotgun (WGS) entry which is preliminary data.</text>
</comment>
<dbReference type="SUPFAM" id="SSF53649">
    <property type="entry name" value="Alkaline phosphatase-like"/>
    <property type="match status" value="1"/>
</dbReference>
<feature type="signal peptide" evidence="1">
    <location>
        <begin position="1"/>
        <end position="19"/>
    </location>
</feature>
<dbReference type="Gene3D" id="3.40.720.10">
    <property type="entry name" value="Alkaline Phosphatase, subunit A"/>
    <property type="match status" value="1"/>
</dbReference>
<proteinExistence type="predicted"/>
<keyword evidence="1" id="KW-0732">Signal</keyword>
<evidence type="ECO:0000256" key="1">
    <source>
        <dbReference type="SAM" id="SignalP"/>
    </source>
</evidence>
<evidence type="ECO:0000313" key="2">
    <source>
        <dbReference type="EMBL" id="MBC6489867.1"/>
    </source>
</evidence>
<dbReference type="PANTHER" id="PTHR10151">
    <property type="entry name" value="ECTONUCLEOTIDE PYROPHOSPHATASE/PHOSPHODIESTERASE"/>
    <property type="match status" value="1"/>
</dbReference>
<dbReference type="EMBL" id="MBUA01000001">
    <property type="protein sequence ID" value="MBC6489867.1"/>
    <property type="molecule type" value="Genomic_DNA"/>
</dbReference>
<dbReference type="PANTHER" id="PTHR10151:SF120">
    <property type="entry name" value="BIS(5'-ADENOSYL)-TRIPHOSPHATASE"/>
    <property type="match status" value="1"/>
</dbReference>
<gene>
    <name evidence="2" type="ORF">BC349_02730</name>
</gene>
<name>A0ABR7M4C8_9BACT</name>
<evidence type="ECO:0000313" key="3">
    <source>
        <dbReference type="Proteomes" id="UP000765802"/>
    </source>
</evidence>
<reference evidence="2 3" key="1">
    <citation type="submission" date="2016-07" db="EMBL/GenBank/DDBJ databases">
        <title>Genome analysis of Flavihumibacter stibioxidans YS-17.</title>
        <authorList>
            <person name="Shi K."/>
            <person name="Han Y."/>
            <person name="Wang G."/>
        </authorList>
    </citation>
    <scope>NUCLEOTIDE SEQUENCE [LARGE SCALE GENOMIC DNA]</scope>
    <source>
        <strain evidence="2 3">YS-17</strain>
    </source>
</reference>
<keyword evidence="3" id="KW-1185">Reference proteome</keyword>
<feature type="chain" id="PRO_5046934265" evidence="1">
    <location>
        <begin position="20"/>
        <end position="422"/>
    </location>
</feature>
<accession>A0ABR7M4C8</accession>
<dbReference type="Gene3D" id="3.30.1360.180">
    <property type="match status" value="1"/>
</dbReference>
<dbReference type="CDD" id="cd16018">
    <property type="entry name" value="Enpp"/>
    <property type="match status" value="1"/>
</dbReference>